<dbReference type="InterPro" id="IPR025510">
    <property type="entry name" value="DUF4397"/>
</dbReference>
<keyword evidence="1" id="KW-0732">Signal</keyword>
<dbReference type="OrthoDB" id="9792011at2"/>
<feature type="signal peptide" evidence="1">
    <location>
        <begin position="1"/>
        <end position="24"/>
    </location>
</feature>
<dbReference type="RefSeq" id="WP_100337251.1">
    <property type="nucleotide sequence ID" value="NZ_PGFA01000002.1"/>
</dbReference>
<evidence type="ECO:0000256" key="1">
    <source>
        <dbReference type="SAM" id="SignalP"/>
    </source>
</evidence>
<accession>A0A2M9B9K4</accession>
<sequence length="254" mass="25864">MKTLRNILQRRFFLAALPAALAFASCGDDNDSAAPAPDQGRVIFAHEAASSTGSVKFVANDNKEVASQAFGTSSSYAAVNAGSQTIKINDATSGSTVGTQTVTIDKDKNYSVFAYSPSATLGSLASLAVNDDLTAPNTGKAKIRLVHLGVGSPNAVSLSLPNATVGTSDIITNVAFGTASTFTEITPGPYNLAVSIGSGATATIEASVGDGTGSNTATTKTYAAGKIYTVVLRGVKSNSIPDAQRLKAVIIEHN</sequence>
<dbReference type="PROSITE" id="PS51257">
    <property type="entry name" value="PROKAR_LIPOPROTEIN"/>
    <property type="match status" value="1"/>
</dbReference>
<name>A0A2M9B9K4_9BACT</name>
<organism evidence="3 4">
    <name type="scientific">Hymenobacter chitinivorans DSM 11115</name>
    <dbReference type="NCBI Taxonomy" id="1121954"/>
    <lineage>
        <taxon>Bacteria</taxon>
        <taxon>Pseudomonadati</taxon>
        <taxon>Bacteroidota</taxon>
        <taxon>Cytophagia</taxon>
        <taxon>Cytophagales</taxon>
        <taxon>Hymenobacteraceae</taxon>
        <taxon>Hymenobacter</taxon>
    </lineage>
</organism>
<feature type="domain" description="DUF4397" evidence="2">
    <location>
        <begin position="48"/>
        <end position="154"/>
    </location>
</feature>
<evidence type="ECO:0000259" key="2">
    <source>
        <dbReference type="Pfam" id="PF14344"/>
    </source>
</evidence>
<protein>
    <submittedName>
        <fullName evidence="3">Uncharacterized protein DUF4397</fullName>
    </submittedName>
</protein>
<dbReference type="Pfam" id="PF14344">
    <property type="entry name" value="DUF4397"/>
    <property type="match status" value="1"/>
</dbReference>
<dbReference type="EMBL" id="PGFA01000002">
    <property type="protein sequence ID" value="PJJ54629.1"/>
    <property type="molecule type" value="Genomic_DNA"/>
</dbReference>
<feature type="chain" id="PRO_5014987015" evidence="1">
    <location>
        <begin position="25"/>
        <end position="254"/>
    </location>
</feature>
<reference evidence="3 4" key="1">
    <citation type="submission" date="2017-11" db="EMBL/GenBank/DDBJ databases">
        <title>Genomic Encyclopedia of Archaeal and Bacterial Type Strains, Phase II (KMG-II): From Individual Species to Whole Genera.</title>
        <authorList>
            <person name="Goeker M."/>
        </authorList>
    </citation>
    <scope>NUCLEOTIDE SEQUENCE [LARGE SCALE GENOMIC DNA]</scope>
    <source>
        <strain evidence="3 4">DSM 11115</strain>
    </source>
</reference>
<gene>
    <name evidence="3" type="ORF">CLV45_2971</name>
</gene>
<evidence type="ECO:0000313" key="3">
    <source>
        <dbReference type="EMBL" id="PJJ54629.1"/>
    </source>
</evidence>
<evidence type="ECO:0000313" key="4">
    <source>
        <dbReference type="Proteomes" id="UP000228535"/>
    </source>
</evidence>
<keyword evidence="4" id="KW-1185">Reference proteome</keyword>
<comment type="caution">
    <text evidence="3">The sequence shown here is derived from an EMBL/GenBank/DDBJ whole genome shotgun (WGS) entry which is preliminary data.</text>
</comment>
<proteinExistence type="predicted"/>
<dbReference type="Proteomes" id="UP000228535">
    <property type="component" value="Unassembled WGS sequence"/>
</dbReference>
<dbReference type="AlphaFoldDB" id="A0A2M9B9K4"/>